<organism evidence="2 3">
    <name type="scientific">Pseudomonas jessenii</name>
    <dbReference type="NCBI Taxonomy" id="77298"/>
    <lineage>
        <taxon>Bacteria</taxon>
        <taxon>Pseudomonadati</taxon>
        <taxon>Pseudomonadota</taxon>
        <taxon>Gammaproteobacteria</taxon>
        <taxon>Pseudomonadales</taxon>
        <taxon>Pseudomonadaceae</taxon>
        <taxon>Pseudomonas</taxon>
    </lineage>
</organism>
<dbReference type="Gene3D" id="3.40.30.10">
    <property type="entry name" value="Glutaredoxin"/>
    <property type="match status" value="1"/>
</dbReference>
<reference evidence="2 3" key="1">
    <citation type="journal article" date="2018" name="Appl. Microbiol. Biotechnol.">
        <title>Characterization of the caprolactam degradation pathway in Pseudomonas jessenii using mass spectrometry-based proteomics.</title>
        <authorList>
            <person name="Otzen M."/>
            <person name="Palacio C."/>
            <person name="Janssen D.B."/>
        </authorList>
    </citation>
    <scope>NUCLEOTIDE SEQUENCE [LARGE SCALE GENOMIC DNA]</scope>
    <source>
        <strain evidence="2 3">GO3</strain>
    </source>
</reference>
<dbReference type="Proteomes" id="UP000247437">
    <property type="component" value="Unassembled WGS sequence"/>
</dbReference>
<dbReference type="RefSeq" id="WP_110656941.1">
    <property type="nucleotide sequence ID" value="NZ_PDLL01000004.1"/>
</dbReference>
<evidence type="ECO:0000313" key="3">
    <source>
        <dbReference type="Proteomes" id="UP000247437"/>
    </source>
</evidence>
<dbReference type="Pfam" id="PF00578">
    <property type="entry name" value="AhpC-TSA"/>
    <property type="match status" value="1"/>
</dbReference>
<feature type="domain" description="Thioredoxin" evidence="1">
    <location>
        <begin position="47"/>
        <end position="186"/>
    </location>
</feature>
<gene>
    <name evidence="2" type="ORF">CRX42_01105</name>
</gene>
<evidence type="ECO:0000313" key="2">
    <source>
        <dbReference type="EMBL" id="PYY72474.1"/>
    </source>
</evidence>
<accession>A0A2W0FHF4</accession>
<name>A0A2W0FHF4_PSEJE</name>
<dbReference type="GO" id="GO:0016209">
    <property type="term" value="F:antioxidant activity"/>
    <property type="evidence" value="ECO:0007669"/>
    <property type="project" value="InterPro"/>
</dbReference>
<dbReference type="EMBL" id="PDLL01000004">
    <property type="protein sequence ID" value="PYY72474.1"/>
    <property type="molecule type" value="Genomic_DNA"/>
</dbReference>
<dbReference type="InterPro" id="IPR000866">
    <property type="entry name" value="AhpC/TSA"/>
</dbReference>
<dbReference type="OrthoDB" id="462848at2"/>
<protein>
    <submittedName>
        <fullName evidence="2">Methylamine utilization protein MauD</fullName>
    </submittedName>
</protein>
<dbReference type="GO" id="GO:0016491">
    <property type="term" value="F:oxidoreductase activity"/>
    <property type="evidence" value="ECO:0007669"/>
    <property type="project" value="InterPro"/>
</dbReference>
<dbReference type="InterPro" id="IPR036249">
    <property type="entry name" value="Thioredoxin-like_sf"/>
</dbReference>
<sequence length="204" mass="21577">MMLITSQALLWLTVFCLAVSMLALARQVGVIHARIAPVGALSIGRGPQPGESGPELTATTLSGGSIKVGGAAHSPSLVFFVSATCPVCKSLMPTVIDVVKSEGLDLIVVGDGEQTELRQMADRFKLPATKFVNSMEVGRAYHVGKLPYAVLLDSSGVISAQGLVNTREHVESLVVAYEEKVPSLQAYVKKYHFVPPANTQTGDS</sequence>
<dbReference type="InterPro" id="IPR013766">
    <property type="entry name" value="Thioredoxin_domain"/>
</dbReference>
<comment type="caution">
    <text evidence="2">The sequence shown here is derived from an EMBL/GenBank/DDBJ whole genome shotgun (WGS) entry which is preliminary data.</text>
</comment>
<dbReference type="PROSITE" id="PS51352">
    <property type="entry name" value="THIOREDOXIN_2"/>
    <property type="match status" value="1"/>
</dbReference>
<evidence type="ECO:0000259" key="1">
    <source>
        <dbReference type="PROSITE" id="PS51352"/>
    </source>
</evidence>
<proteinExistence type="predicted"/>
<dbReference type="AlphaFoldDB" id="A0A2W0FHF4"/>
<dbReference type="SUPFAM" id="SSF52833">
    <property type="entry name" value="Thioredoxin-like"/>
    <property type="match status" value="1"/>
</dbReference>